<name>A0ABW4G412_9ACTN</name>
<gene>
    <name evidence="1" type="ORF">ACFSJ0_10740</name>
</gene>
<proteinExistence type="predicted"/>
<dbReference type="EMBL" id="JBHUCM010000010">
    <property type="protein sequence ID" value="MFD1537512.1"/>
    <property type="molecule type" value="Genomic_DNA"/>
</dbReference>
<sequence>MELGRIDEGGRLIQVPNALVLRNLTELENADAVLADTLAMDVDFIVPELTMATRNPAMSHLIPLHEAARQHALDGAASKAKAVAARFAA</sequence>
<dbReference type="RefSeq" id="WP_219534668.1">
    <property type="nucleotide sequence ID" value="NZ_JAHKRM010000023.1"/>
</dbReference>
<organism evidence="1 2">
    <name type="scientific">Nonomuraea guangzhouensis</name>
    <dbReference type="NCBI Taxonomy" id="1291555"/>
    <lineage>
        <taxon>Bacteria</taxon>
        <taxon>Bacillati</taxon>
        <taxon>Actinomycetota</taxon>
        <taxon>Actinomycetes</taxon>
        <taxon>Streptosporangiales</taxon>
        <taxon>Streptosporangiaceae</taxon>
        <taxon>Nonomuraea</taxon>
    </lineage>
</organism>
<keyword evidence="2" id="KW-1185">Reference proteome</keyword>
<accession>A0ABW4G412</accession>
<dbReference type="Proteomes" id="UP001597097">
    <property type="component" value="Unassembled WGS sequence"/>
</dbReference>
<evidence type="ECO:0000313" key="2">
    <source>
        <dbReference type="Proteomes" id="UP001597097"/>
    </source>
</evidence>
<comment type="caution">
    <text evidence="1">The sequence shown here is derived from an EMBL/GenBank/DDBJ whole genome shotgun (WGS) entry which is preliminary data.</text>
</comment>
<evidence type="ECO:0000313" key="1">
    <source>
        <dbReference type="EMBL" id="MFD1537512.1"/>
    </source>
</evidence>
<reference evidence="2" key="1">
    <citation type="journal article" date="2019" name="Int. J. Syst. Evol. Microbiol.">
        <title>The Global Catalogue of Microorganisms (GCM) 10K type strain sequencing project: providing services to taxonomists for standard genome sequencing and annotation.</title>
        <authorList>
            <consortium name="The Broad Institute Genomics Platform"/>
            <consortium name="The Broad Institute Genome Sequencing Center for Infectious Disease"/>
            <person name="Wu L."/>
            <person name="Ma J."/>
        </authorList>
    </citation>
    <scope>NUCLEOTIDE SEQUENCE [LARGE SCALE GENOMIC DNA]</scope>
    <source>
        <strain evidence="2">CGMCC 1.15399</strain>
    </source>
</reference>
<protein>
    <submittedName>
        <fullName evidence="1">Uncharacterized protein</fullName>
    </submittedName>
</protein>